<accession>A0AAV7T7I0</accession>
<dbReference type="Proteomes" id="UP001066276">
    <property type="component" value="Chromosome 4_1"/>
</dbReference>
<keyword evidence="2" id="KW-1185">Reference proteome</keyword>
<dbReference type="EMBL" id="JANPWB010000007">
    <property type="protein sequence ID" value="KAJ1172489.1"/>
    <property type="molecule type" value="Genomic_DNA"/>
</dbReference>
<protein>
    <submittedName>
        <fullName evidence="1">Uncharacterized protein</fullName>
    </submittedName>
</protein>
<gene>
    <name evidence="1" type="ORF">NDU88_004336</name>
</gene>
<name>A0AAV7T7I0_PLEWA</name>
<dbReference type="AlphaFoldDB" id="A0AAV7T7I0"/>
<sequence>MRKQPTTGLWVEVLEAFLASDEEEEILAPKHDGTCSLSRTCVFPPMWVRALTLTPNWGGVEAMLIV</sequence>
<comment type="caution">
    <text evidence="1">The sequence shown here is derived from an EMBL/GenBank/DDBJ whole genome shotgun (WGS) entry which is preliminary data.</text>
</comment>
<evidence type="ECO:0000313" key="2">
    <source>
        <dbReference type="Proteomes" id="UP001066276"/>
    </source>
</evidence>
<organism evidence="1 2">
    <name type="scientific">Pleurodeles waltl</name>
    <name type="common">Iberian ribbed newt</name>
    <dbReference type="NCBI Taxonomy" id="8319"/>
    <lineage>
        <taxon>Eukaryota</taxon>
        <taxon>Metazoa</taxon>
        <taxon>Chordata</taxon>
        <taxon>Craniata</taxon>
        <taxon>Vertebrata</taxon>
        <taxon>Euteleostomi</taxon>
        <taxon>Amphibia</taxon>
        <taxon>Batrachia</taxon>
        <taxon>Caudata</taxon>
        <taxon>Salamandroidea</taxon>
        <taxon>Salamandridae</taxon>
        <taxon>Pleurodelinae</taxon>
        <taxon>Pleurodeles</taxon>
    </lineage>
</organism>
<proteinExistence type="predicted"/>
<reference evidence="1" key="1">
    <citation type="journal article" date="2022" name="bioRxiv">
        <title>Sequencing and chromosome-scale assembly of the giantPleurodeles waltlgenome.</title>
        <authorList>
            <person name="Brown T."/>
            <person name="Elewa A."/>
            <person name="Iarovenko S."/>
            <person name="Subramanian E."/>
            <person name="Araus A.J."/>
            <person name="Petzold A."/>
            <person name="Susuki M."/>
            <person name="Suzuki K.-i.T."/>
            <person name="Hayashi T."/>
            <person name="Toyoda A."/>
            <person name="Oliveira C."/>
            <person name="Osipova E."/>
            <person name="Leigh N.D."/>
            <person name="Simon A."/>
            <person name="Yun M.H."/>
        </authorList>
    </citation>
    <scope>NUCLEOTIDE SEQUENCE</scope>
    <source>
        <strain evidence="1">20211129_DDA</strain>
        <tissue evidence="1">Liver</tissue>
    </source>
</reference>
<evidence type="ECO:0000313" key="1">
    <source>
        <dbReference type="EMBL" id="KAJ1172489.1"/>
    </source>
</evidence>